<dbReference type="Proteomes" id="UP000240294">
    <property type="component" value="Genome"/>
</dbReference>
<evidence type="ECO:0000313" key="1">
    <source>
        <dbReference type="EMBL" id="AUO78662.1"/>
    </source>
</evidence>
<dbReference type="InterPro" id="IPR043876">
    <property type="entry name" value="DUF5856"/>
</dbReference>
<protein>
    <submittedName>
        <fullName evidence="1">Uncharacterized protein</fullName>
    </submittedName>
</protein>
<dbReference type="Pfam" id="PF19174">
    <property type="entry name" value="DUF5856"/>
    <property type="match status" value="1"/>
</dbReference>
<organism evidence="1 2">
    <name type="scientific">Klebsiella phage vB_Kpn_F48</name>
    <dbReference type="NCBI Taxonomy" id="2070028"/>
    <lineage>
        <taxon>Viruses</taxon>
        <taxon>Duplodnaviria</taxon>
        <taxon>Heunggongvirae</taxon>
        <taxon>Uroviricota</taxon>
        <taxon>Caudoviricetes</taxon>
        <taxon>Marfavirus</taxon>
        <taxon>Marfavirus F48</taxon>
    </lineage>
</organism>
<evidence type="ECO:0000313" key="2">
    <source>
        <dbReference type="Proteomes" id="UP000240294"/>
    </source>
</evidence>
<accession>A0A2I6UFA6</accession>
<proteinExistence type="predicted"/>
<name>A0A2I6UFA6_9CAUD</name>
<reference evidence="2" key="1">
    <citation type="submission" date="2018-01" db="EMBL/GenBank/DDBJ databases">
        <title>Direct submission.</title>
        <authorList>
            <person name="Ciacci N."/>
        </authorList>
    </citation>
    <scope>NUCLEOTIDE SEQUENCE [LARGE SCALE GENOMIC DNA]</scope>
</reference>
<dbReference type="EMBL" id="MG746602">
    <property type="protein sequence ID" value="AUO78662.1"/>
    <property type="molecule type" value="Genomic_DNA"/>
</dbReference>
<sequence length="128" mass="14514">MKFNEFVTSGKPNEADNYLGLLMASASYFHSAHFETKSYSRHKAYDNFFSNIPALTDSFGETWLGFSGKKYSPAIPAQKDLPPDTIKMLDHIISESERIYETMPGAIKNIIDEINALCYQTKYLLSLD</sequence>
<keyword evidence="2" id="KW-1185">Reference proteome</keyword>
<gene>
    <name evidence="1" type="ORF">vBKpnF48_37</name>
</gene>